<comment type="catalytic activity">
    <reaction evidence="1">
        <text>AMP + H2O = D-ribose 5-phosphate + adenine</text>
        <dbReference type="Rhea" id="RHEA:20129"/>
        <dbReference type="ChEBI" id="CHEBI:15377"/>
        <dbReference type="ChEBI" id="CHEBI:16708"/>
        <dbReference type="ChEBI" id="CHEBI:78346"/>
        <dbReference type="ChEBI" id="CHEBI:456215"/>
        <dbReference type="EC" id="3.2.2.4"/>
    </reaction>
</comment>
<reference evidence="4 5" key="1">
    <citation type="submission" date="2016-01" db="EMBL/GenBank/DDBJ databases">
        <title>Whole genome sequencing of Myroides marinus L41.</title>
        <authorList>
            <person name="Hong K.W."/>
        </authorList>
    </citation>
    <scope>NUCLEOTIDE SEQUENCE [LARGE SCALE GENOMIC DNA]</scope>
    <source>
        <strain evidence="4 5">L41</strain>
    </source>
</reference>
<dbReference type="EMBL" id="LQNU01000059">
    <property type="protein sequence ID" value="KZE79809.1"/>
    <property type="molecule type" value="Genomic_DNA"/>
</dbReference>
<name>A0A161S514_9FLAO</name>
<dbReference type="AlphaFoldDB" id="A0A161S514"/>
<evidence type="ECO:0000256" key="2">
    <source>
        <dbReference type="ARBA" id="ARBA00006763"/>
    </source>
</evidence>
<dbReference type="RefSeq" id="WP_038986130.1">
    <property type="nucleotide sequence ID" value="NZ_JWJO01000021.1"/>
</dbReference>
<dbReference type="Proteomes" id="UP000076630">
    <property type="component" value="Unassembled WGS sequence"/>
</dbReference>
<keyword evidence="3" id="KW-0378">Hydrolase</keyword>
<evidence type="ECO:0000313" key="5">
    <source>
        <dbReference type="Proteomes" id="UP000076630"/>
    </source>
</evidence>
<protein>
    <recommendedName>
        <fullName evidence="3">Cytokinin riboside 5'-monophosphate phosphoribohydrolase</fullName>
        <ecNumber evidence="3">3.2.2.n1</ecNumber>
    </recommendedName>
</protein>
<dbReference type="GO" id="GO:0009691">
    <property type="term" value="P:cytokinin biosynthetic process"/>
    <property type="evidence" value="ECO:0007669"/>
    <property type="project" value="UniProtKB-UniRule"/>
</dbReference>
<sequence length="191" mass="21211">MRYTVFCGSSSGTKDVFFDQAFLLGEYLAKQNIGLVYGGAKVGLMGAVADGVLKYDGEVIGVLPTFLGDVELGHSGLTELILVETMHERKAKMDELSDGTIAMPGGYGTLEEFFEMLTWAQLGLHKKPVALLNIDGFYNPLLQMVDNMVSYGFLKQVNRDMIVVADNIEELLEKMRAYKAPKEGKWIKKER</sequence>
<dbReference type="PANTHER" id="PTHR31223">
    <property type="entry name" value="LOG FAMILY PROTEIN YJL055W"/>
    <property type="match status" value="1"/>
</dbReference>
<gene>
    <name evidence="4" type="ORF">AV926_11600</name>
</gene>
<evidence type="ECO:0000256" key="1">
    <source>
        <dbReference type="ARBA" id="ARBA00000274"/>
    </source>
</evidence>
<proteinExistence type="inferred from homology"/>
<dbReference type="Pfam" id="PF03641">
    <property type="entry name" value="Lysine_decarbox"/>
    <property type="match status" value="1"/>
</dbReference>
<evidence type="ECO:0000256" key="3">
    <source>
        <dbReference type="RuleBase" id="RU363015"/>
    </source>
</evidence>
<organism evidence="4 5">
    <name type="scientific">Myroides marinus</name>
    <dbReference type="NCBI Taxonomy" id="703342"/>
    <lineage>
        <taxon>Bacteria</taxon>
        <taxon>Pseudomonadati</taxon>
        <taxon>Bacteroidota</taxon>
        <taxon>Flavobacteriia</taxon>
        <taxon>Flavobacteriales</taxon>
        <taxon>Flavobacteriaceae</taxon>
        <taxon>Myroides</taxon>
    </lineage>
</organism>
<accession>A0A161S514</accession>
<dbReference type="InterPro" id="IPR031100">
    <property type="entry name" value="LOG_fam"/>
</dbReference>
<keyword evidence="3" id="KW-0203">Cytokinin biosynthesis</keyword>
<dbReference type="SUPFAM" id="SSF102405">
    <property type="entry name" value="MCP/YpsA-like"/>
    <property type="match status" value="1"/>
</dbReference>
<evidence type="ECO:0000313" key="4">
    <source>
        <dbReference type="EMBL" id="KZE79809.1"/>
    </source>
</evidence>
<dbReference type="PANTHER" id="PTHR31223:SF70">
    <property type="entry name" value="LOG FAMILY PROTEIN YJL055W"/>
    <property type="match status" value="1"/>
</dbReference>
<dbReference type="InterPro" id="IPR005269">
    <property type="entry name" value="LOG"/>
</dbReference>
<dbReference type="EC" id="3.2.2.n1" evidence="3"/>
<dbReference type="GO" id="GO:0005829">
    <property type="term" value="C:cytosol"/>
    <property type="evidence" value="ECO:0007669"/>
    <property type="project" value="TreeGrafter"/>
</dbReference>
<dbReference type="Gene3D" id="3.40.50.450">
    <property type="match status" value="1"/>
</dbReference>
<comment type="similarity">
    <text evidence="2 3">Belongs to the LOG family.</text>
</comment>
<keyword evidence="5" id="KW-1185">Reference proteome</keyword>
<dbReference type="NCBIfam" id="TIGR00730">
    <property type="entry name" value="Rossman fold protein, TIGR00730 family"/>
    <property type="match status" value="1"/>
</dbReference>
<dbReference type="OrthoDB" id="9801098at2"/>
<dbReference type="GO" id="GO:0008714">
    <property type="term" value="F:AMP nucleosidase activity"/>
    <property type="evidence" value="ECO:0007669"/>
    <property type="project" value="UniProtKB-EC"/>
</dbReference>
<comment type="caution">
    <text evidence="4">The sequence shown here is derived from an EMBL/GenBank/DDBJ whole genome shotgun (WGS) entry which is preliminary data.</text>
</comment>